<dbReference type="Gene3D" id="1.10.1660.10">
    <property type="match status" value="1"/>
</dbReference>
<feature type="domain" description="HTH merR-type" evidence="2">
    <location>
        <begin position="17"/>
        <end position="85"/>
    </location>
</feature>
<dbReference type="GO" id="GO:0003700">
    <property type="term" value="F:DNA-binding transcription factor activity"/>
    <property type="evidence" value="ECO:0007669"/>
    <property type="project" value="InterPro"/>
</dbReference>
<dbReference type="InterPro" id="IPR047057">
    <property type="entry name" value="MerR_fam"/>
</dbReference>
<dbReference type="InterPro" id="IPR009061">
    <property type="entry name" value="DNA-bd_dom_put_sf"/>
</dbReference>
<sequence length="260" mass="27707">MRHDRVPLRESPGPAERYRVDELAARAGMTVRNVRAYQERGLLPPPRREGRVAVYDHAHLARLRIIGRLLERGYSVANIAELLAEWENGRDLASVLGLESAVSRLWPERVPETTTPAELGRLFGDDRVGELVDDLTGAGLVAGTGTRLSTPNPDILTAIATLVRAGVPRDAALELVGRATTVLDGLAESLLTLIGTHVVDTGATSRPGLPDDDAVTRIATAAHGLAPVVGTGLAELFAAMLERHSIAAFGERARPPAPPS</sequence>
<keyword evidence="4" id="KW-1185">Reference proteome</keyword>
<proteinExistence type="predicted"/>
<dbReference type="PANTHER" id="PTHR30204:SF93">
    <property type="entry name" value="HTH MERR-TYPE DOMAIN-CONTAINING PROTEIN"/>
    <property type="match status" value="1"/>
</dbReference>
<dbReference type="Proteomes" id="UP000199614">
    <property type="component" value="Unassembled WGS sequence"/>
</dbReference>
<accession>A0A1I4SFJ4</accession>
<keyword evidence="1" id="KW-0238">DNA-binding</keyword>
<dbReference type="GO" id="GO:0003677">
    <property type="term" value="F:DNA binding"/>
    <property type="evidence" value="ECO:0007669"/>
    <property type="project" value="UniProtKB-KW"/>
</dbReference>
<name>A0A1I4SFJ4_PSUAM</name>
<dbReference type="EMBL" id="FOUY01000001">
    <property type="protein sequence ID" value="SFM63245.1"/>
    <property type="molecule type" value="Genomic_DNA"/>
</dbReference>
<protein>
    <submittedName>
        <fullName evidence="3">MerR HTH family regulatory protein</fullName>
    </submittedName>
</protein>
<organism evidence="3 4">
    <name type="scientific">Pseudonocardia ammonioxydans</name>
    <dbReference type="NCBI Taxonomy" id="260086"/>
    <lineage>
        <taxon>Bacteria</taxon>
        <taxon>Bacillati</taxon>
        <taxon>Actinomycetota</taxon>
        <taxon>Actinomycetes</taxon>
        <taxon>Pseudonocardiales</taxon>
        <taxon>Pseudonocardiaceae</taxon>
        <taxon>Pseudonocardia</taxon>
    </lineage>
</organism>
<evidence type="ECO:0000313" key="3">
    <source>
        <dbReference type="EMBL" id="SFM63245.1"/>
    </source>
</evidence>
<gene>
    <name evidence="3" type="ORF">SAMN05216207_1001413</name>
</gene>
<dbReference type="PROSITE" id="PS50937">
    <property type="entry name" value="HTH_MERR_2"/>
    <property type="match status" value="1"/>
</dbReference>
<dbReference type="AlphaFoldDB" id="A0A1I4SFJ4"/>
<evidence type="ECO:0000256" key="1">
    <source>
        <dbReference type="ARBA" id="ARBA00023125"/>
    </source>
</evidence>
<dbReference type="SUPFAM" id="SSF46955">
    <property type="entry name" value="Putative DNA-binding domain"/>
    <property type="match status" value="1"/>
</dbReference>
<dbReference type="RefSeq" id="WP_093336232.1">
    <property type="nucleotide sequence ID" value="NZ_FOUY01000001.1"/>
</dbReference>
<dbReference type="STRING" id="260086.SAMN05216207_1001413"/>
<reference evidence="3 4" key="1">
    <citation type="submission" date="2016-10" db="EMBL/GenBank/DDBJ databases">
        <authorList>
            <person name="de Groot N.N."/>
        </authorList>
    </citation>
    <scope>NUCLEOTIDE SEQUENCE [LARGE SCALE GENOMIC DNA]</scope>
    <source>
        <strain evidence="3 4">CGMCC 4.1877</strain>
    </source>
</reference>
<dbReference type="Pfam" id="PF13411">
    <property type="entry name" value="MerR_1"/>
    <property type="match status" value="1"/>
</dbReference>
<evidence type="ECO:0000313" key="4">
    <source>
        <dbReference type="Proteomes" id="UP000199614"/>
    </source>
</evidence>
<dbReference type="PANTHER" id="PTHR30204">
    <property type="entry name" value="REDOX-CYCLING DRUG-SENSING TRANSCRIPTIONAL ACTIVATOR SOXR"/>
    <property type="match status" value="1"/>
</dbReference>
<dbReference type="InterPro" id="IPR000551">
    <property type="entry name" value="MerR-type_HTH_dom"/>
</dbReference>
<dbReference type="SMART" id="SM00422">
    <property type="entry name" value="HTH_MERR"/>
    <property type="match status" value="1"/>
</dbReference>
<evidence type="ECO:0000259" key="2">
    <source>
        <dbReference type="PROSITE" id="PS50937"/>
    </source>
</evidence>
<dbReference type="PRINTS" id="PR00040">
    <property type="entry name" value="HTHMERR"/>
</dbReference>